<accession>A0A6C0ITC0</accession>
<dbReference type="EMBL" id="MN740255">
    <property type="protein sequence ID" value="QHT96292.1"/>
    <property type="molecule type" value="Genomic_DNA"/>
</dbReference>
<evidence type="ECO:0000313" key="1">
    <source>
        <dbReference type="EMBL" id="QHT96292.1"/>
    </source>
</evidence>
<reference evidence="1" key="1">
    <citation type="journal article" date="2020" name="Nature">
        <title>Giant virus diversity and host interactions through global metagenomics.</title>
        <authorList>
            <person name="Schulz F."/>
            <person name="Roux S."/>
            <person name="Paez-Espino D."/>
            <person name="Jungbluth S."/>
            <person name="Walsh D.A."/>
            <person name="Denef V.J."/>
            <person name="McMahon K.D."/>
            <person name="Konstantinidis K.T."/>
            <person name="Eloe-Fadrosh E.A."/>
            <person name="Kyrpides N.C."/>
            <person name="Woyke T."/>
        </authorList>
    </citation>
    <scope>NUCLEOTIDE SEQUENCE</scope>
    <source>
        <strain evidence="1">GVMAG-M-3300024302-11</strain>
    </source>
</reference>
<dbReference type="AlphaFoldDB" id="A0A6C0ITC0"/>
<protein>
    <submittedName>
        <fullName evidence="1">Uncharacterized protein</fullName>
    </submittedName>
</protein>
<organism evidence="1">
    <name type="scientific">viral metagenome</name>
    <dbReference type="NCBI Taxonomy" id="1070528"/>
    <lineage>
        <taxon>unclassified sequences</taxon>
        <taxon>metagenomes</taxon>
        <taxon>organismal metagenomes</taxon>
    </lineage>
</organism>
<name>A0A6C0ITC0_9ZZZZ</name>
<sequence>MEATLNPECINDIKFENTSNFEIIIIGPNDIESFDYNNPGYTTTLVNGDFNKVEQTSPDSFIETVSNNLDINKYETDDRNAVTQVFYDKPEYFYEMMFLDIRTTKFRTKENENQFATMLNLENEKIYGNVIILKTYIPNDKDKSMTFSDISKDDLFEIIDSRVNTKVVIFEDGEFREDTVRGDMDIFCKNLFEEDYFQKKDLMFLNHNLNIWYMKNEYGTILSEKLISDKIEYAVFFSMKSDEYRGNITLDEVKKIVELSKSLENFGLKQEWVSEEKDHLNRNIIKNKYKVLDYAWKEHLEKQ</sequence>
<proteinExistence type="predicted"/>